<name>A0A833JEM5_9BACT</name>
<keyword evidence="2" id="KW-1185">Reference proteome</keyword>
<comment type="caution">
    <text evidence="1">The sequence shown here is derived from an EMBL/GenBank/DDBJ whole genome shotgun (WGS) entry which is preliminary data.</text>
</comment>
<gene>
    <name evidence="1" type="ORF">GCL57_00890</name>
</gene>
<protein>
    <submittedName>
        <fullName evidence="1">Uncharacterized protein</fullName>
    </submittedName>
</protein>
<dbReference type="EMBL" id="WFLN01000004">
    <property type="protein sequence ID" value="KAB8033284.1"/>
    <property type="molecule type" value="Genomic_DNA"/>
</dbReference>
<evidence type="ECO:0000313" key="2">
    <source>
        <dbReference type="Proteomes" id="UP000442694"/>
    </source>
</evidence>
<evidence type="ECO:0000313" key="1">
    <source>
        <dbReference type="EMBL" id="KAB8033284.1"/>
    </source>
</evidence>
<reference evidence="1 2" key="1">
    <citation type="submission" date="2019-10" db="EMBL/GenBank/DDBJ databases">
        <title>New genus of Silvanigrellaceae.</title>
        <authorList>
            <person name="Pitt A."/>
            <person name="Hahn M.W."/>
        </authorList>
    </citation>
    <scope>NUCLEOTIDE SEQUENCE [LARGE SCALE GENOMIC DNA]</scope>
    <source>
        <strain evidence="1 2">33A1-SZDP</strain>
    </source>
</reference>
<proteinExistence type="predicted"/>
<accession>A0A833JEM5</accession>
<dbReference type="AlphaFoldDB" id="A0A833JEM5"/>
<dbReference type="RefSeq" id="WP_152211372.1">
    <property type="nucleotide sequence ID" value="NZ_WFLN01000004.1"/>
</dbReference>
<sequence length="132" mass="15532">MYKICLFIVTLNFFHINAFSNEKNNKCSICEIQCGKSFSRKYKWTAAEIKLEMSDNKHLIFERNGGFILKLYKDTDIMAIRKETLISTADMLEKQNENSFYTVKNFFNFSYKGQNIFRIGCYCCAECGKRCE</sequence>
<dbReference type="Proteomes" id="UP000442694">
    <property type="component" value="Unassembled WGS sequence"/>
</dbReference>
<organism evidence="1 2">
    <name type="scientific">Fluviispira multicolorata</name>
    <dbReference type="NCBI Taxonomy" id="2654512"/>
    <lineage>
        <taxon>Bacteria</taxon>
        <taxon>Pseudomonadati</taxon>
        <taxon>Bdellovibrionota</taxon>
        <taxon>Oligoflexia</taxon>
        <taxon>Silvanigrellales</taxon>
        <taxon>Silvanigrellaceae</taxon>
        <taxon>Fluviispira</taxon>
    </lineage>
</organism>